<evidence type="ECO:0000259" key="9">
    <source>
        <dbReference type="Pfam" id="PF00171"/>
    </source>
</evidence>
<evidence type="ECO:0000313" key="10">
    <source>
        <dbReference type="EMBL" id="CAD8702176.1"/>
    </source>
</evidence>
<dbReference type="InterPro" id="IPR015590">
    <property type="entry name" value="Aldehyde_DH_dom"/>
</dbReference>
<organism evidence="10">
    <name type="scientific">Mantoniella antarctica</name>
    <dbReference type="NCBI Taxonomy" id="81844"/>
    <lineage>
        <taxon>Eukaryota</taxon>
        <taxon>Viridiplantae</taxon>
        <taxon>Chlorophyta</taxon>
        <taxon>Mamiellophyceae</taxon>
        <taxon>Mamiellales</taxon>
        <taxon>Mamiellaceae</taxon>
        <taxon>Mantoniella</taxon>
    </lineage>
</organism>
<dbReference type="PROSITE" id="PS00687">
    <property type="entry name" value="ALDEHYDE_DEHYDR_GLU"/>
    <property type="match status" value="1"/>
</dbReference>
<sequence>MAGGRGHAADALARSPQRESNALASKTLRDLGMLEGRPEQPQEPVWPSVSVFAAHGPRRDVFDPTTSTSLASIRSAQWAHIDASLTRMQEAQRRWAKLTGDERVAIVMEITENIRHNTESLANLLTLEIGKVPSESVGELVEIFEVAQSIEARAAECGGDQTHVTRQYNSKDSTRRELGWYGEERSLPLGIVGKVTAFNFPYAPFGWGALPALATGNGVVWKPHPDAVLSAMAMTRVVDTVLEKRGFSGLVCCIDIVDKNLVERMWTDPRVGMWEATGGEKMGVALLQAVAPSMTRTLLELGGNNAVVVHSDADVTQAVESCLFGTTGTAGQRCTSTRVVYCHEAVYDDFERRMVEGYNTRVRIGDPLTPGVNVGPVFHAGRVAAFEAGVARCLRQGSELLCGGSVLGGNFVEPTLLRAPGFNHIATESELFSPVAHLVRYKEGEIDRVVADINRTGYGLSGGIFTADAALFDDIVTRVRVGILNLNYGSSGAEAGENFGGEGRTGGGRQMGPAMFASYTRFVNSMRAPAGSPVVHAQGVTQS</sequence>
<evidence type="ECO:0000256" key="3">
    <source>
        <dbReference type="ARBA" id="ARBA00023002"/>
    </source>
</evidence>
<comment type="subunit">
    <text evidence="2">Homotetramer.</text>
</comment>
<evidence type="ECO:0000256" key="4">
    <source>
        <dbReference type="ARBA" id="ARBA00023027"/>
    </source>
</evidence>
<evidence type="ECO:0000256" key="7">
    <source>
        <dbReference type="RuleBase" id="RU003345"/>
    </source>
</evidence>
<dbReference type="InterPro" id="IPR044638">
    <property type="entry name" value="ALDH7A1-like"/>
</dbReference>
<dbReference type="EMBL" id="HBFC01008480">
    <property type="protein sequence ID" value="CAD8702176.1"/>
    <property type="molecule type" value="Transcribed_RNA"/>
</dbReference>
<dbReference type="AlphaFoldDB" id="A0A7S0X6K9"/>
<dbReference type="PANTHER" id="PTHR43521">
    <property type="entry name" value="ALPHA-AMINOADIPIC SEMIALDEHYDE DEHYDROGENASE"/>
    <property type="match status" value="1"/>
</dbReference>
<comment type="similarity">
    <text evidence="1 7">Belongs to the aldehyde dehydrogenase family.</text>
</comment>
<feature type="domain" description="Aldehyde dehydrogenase" evidence="9">
    <location>
        <begin position="58"/>
        <end position="521"/>
    </location>
</feature>
<keyword evidence="4" id="KW-0520">NAD</keyword>
<dbReference type="Pfam" id="PF00171">
    <property type="entry name" value="Aldedh"/>
    <property type="match status" value="1"/>
</dbReference>
<feature type="region of interest" description="Disordered" evidence="8">
    <location>
        <begin position="1"/>
        <end position="30"/>
    </location>
</feature>
<evidence type="ECO:0000256" key="1">
    <source>
        <dbReference type="ARBA" id="ARBA00009986"/>
    </source>
</evidence>
<name>A0A7S0X6K9_9CHLO</name>
<evidence type="ECO:0000256" key="8">
    <source>
        <dbReference type="SAM" id="MobiDB-lite"/>
    </source>
</evidence>
<dbReference type="SUPFAM" id="SSF53720">
    <property type="entry name" value="ALDH-like"/>
    <property type="match status" value="1"/>
</dbReference>
<proteinExistence type="inferred from homology"/>
<reference evidence="10" key="1">
    <citation type="submission" date="2021-01" db="EMBL/GenBank/DDBJ databases">
        <authorList>
            <person name="Corre E."/>
            <person name="Pelletier E."/>
            <person name="Niang G."/>
            <person name="Scheremetjew M."/>
            <person name="Finn R."/>
            <person name="Kale V."/>
            <person name="Holt S."/>
            <person name="Cochrane G."/>
            <person name="Meng A."/>
            <person name="Brown T."/>
            <person name="Cohen L."/>
        </authorList>
    </citation>
    <scope>NUCLEOTIDE SEQUENCE</scope>
    <source>
        <strain evidence="10">SL-175</strain>
    </source>
</reference>
<protein>
    <recommendedName>
        <fullName evidence="5">aldehyde dehydrogenase (NAD(+))</fullName>
        <ecNumber evidence="5">1.2.1.3</ecNumber>
    </recommendedName>
</protein>
<accession>A0A7S0X6K9</accession>
<dbReference type="InterPro" id="IPR016162">
    <property type="entry name" value="Ald_DH_N"/>
</dbReference>
<keyword evidence="3 7" id="KW-0560">Oxidoreductase</keyword>
<dbReference type="EC" id="1.2.1.3" evidence="5"/>
<gene>
    <name evidence="10" type="ORF">MANT1106_LOCUS4858</name>
</gene>
<evidence type="ECO:0000256" key="2">
    <source>
        <dbReference type="ARBA" id="ARBA00011881"/>
    </source>
</evidence>
<dbReference type="PANTHER" id="PTHR43521:SF1">
    <property type="entry name" value="ALPHA-AMINOADIPIC SEMIALDEHYDE DEHYDROGENASE"/>
    <property type="match status" value="1"/>
</dbReference>
<feature type="active site" evidence="6">
    <location>
        <position position="300"/>
    </location>
</feature>
<dbReference type="GO" id="GO:0004029">
    <property type="term" value="F:aldehyde dehydrogenase (NAD+) activity"/>
    <property type="evidence" value="ECO:0007669"/>
    <property type="project" value="UniProtKB-EC"/>
</dbReference>
<dbReference type="InterPro" id="IPR016163">
    <property type="entry name" value="Ald_DH_C"/>
</dbReference>
<dbReference type="InterPro" id="IPR016161">
    <property type="entry name" value="Ald_DH/histidinol_DH"/>
</dbReference>
<evidence type="ECO:0000256" key="5">
    <source>
        <dbReference type="ARBA" id="ARBA00024226"/>
    </source>
</evidence>
<dbReference type="InterPro" id="IPR029510">
    <property type="entry name" value="Ald_DH_CS_GLU"/>
</dbReference>
<dbReference type="Gene3D" id="3.40.605.10">
    <property type="entry name" value="Aldehyde Dehydrogenase, Chain A, domain 1"/>
    <property type="match status" value="1"/>
</dbReference>
<dbReference type="Gene3D" id="3.40.309.10">
    <property type="entry name" value="Aldehyde Dehydrogenase, Chain A, domain 2"/>
    <property type="match status" value="1"/>
</dbReference>
<evidence type="ECO:0000256" key="6">
    <source>
        <dbReference type="PROSITE-ProRule" id="PRU10007"/>
    </source>
</evidence>